<dbReference type="eggNOG" id="ENOG5033EG6">
    <property type="taxonomic scope" value="Bacteria"/>
</dbReference>
<evidence type="ECO:0000256" key="1">
    <source>
        <dbReference type="SAM" id="SignalP"/>
    </source>
</evidence>
<dbReference type="KEGG" id="spl:Spea_3216"/>
<dbReference type="RefSeq" id="WP_012156433.1">
    <property type="nucleotide sequence ID" value="NC_009901.1"/>
</dbReference>
<dbReference type="InterPro" id="IPR022193">
    <property type="entry name" value="DUF3718"/>
</dbReference>
<evidence type="ECO:0000313" key="3">
    <source>
        <dbReference type="Proteomes" id="UP000002608"/>
    </source>
</evidence>
<dbReference type="OrthoDB" id="6401678at2"/>
<evidence type="ECO:0008006" key="4">
    <source>
        <dbReference type="Google" id="ProtNLM"/>
    </source>
</evidence>
<dbReference type="AlphaFoldDB" id="A8H7J5"/>
<organism evidence="2 3">
    <name type="scientific">Shewanella pealeana (strain ATCC 700345 / ANG-SQ1)</name>
    <dbReference type="NCBI Taxonomy" id="398579"/>
    <lineage>
        <taxon>Bacteria</taxon>
        <taxon>Pseudomonadati</taxon>
        <taxon>Pseudomonadota</taxon>
        <taxon>Gammaproteobacteria</taxon>
        <taxon>Alteromonadales</taxon>
        <taxon>Shewanellaceae</taxon>
        <taxon>Shewanella</taxon>
    </lineage>
</organism>
<evidence type="ECO:0000313" key="2">
    <source>
        <dbReference type="EMBL" id="ABV88532.1"/>
    </source>
</evidence>
<feature type="chain" id="PRO_5002723373" description="DUF3718 domain-containing protein" evidence="1">
    <location>
        <begin position="22"/>
        <end position="114"/>
    </location>
</feature>
<dbReference type="EMBL" id="CP000851">
    <property type="protein sequence ID" value="ABV88532.1"/>
    <property type="molecule type" value="Genomic_DNA"/>
</dbReference>
<keyword evidence="1" id="KW-0732">Signal</keyword>
<dbReference type="HOGENOM" id="CLU_170386_0_0_6"/>
<sequence length="114" mass="12526">MKKLLSLTAIVLTSITFNASAAMDPTIEKKLIAVCKTGLSDNLFLYSRTMLENKIDKRRIFPRLVCNGQSFHDFALSNGAHKIASKVAHYSPGTTSIIDLAQNSQSNAQYSVSF</sequence>
<gene>
    <name evidence="2" type="ordered locus">Spea_3216</name>
</gene>
<dbReference type="Pfam" id="PF12514">
    <property type="entry name" value="DUF3718"/>
    <property type="match status" value="1"/>
</dbReference>
<feature type="signal peptide" evidence="1">
    <location>
        <begin position="1"/>
        <end position="21"/>
    </location>
</feature>
<protein>
    <recommendedName>
        <fullName evidence="4">DUF3718 domain-containing protein</fullName>
    </recommendedName>
</protein>
<accession>A8H7J5</accession>
<proteinExistence type="predicted"/>
<name>A8H7J5_SHEPA</name>
<keyword evidence="3" id="KW-1185">Reference proteome</keyword>
<reference evidence="2 3" key="1">
    <citation type="submission" date="2007-10" db="EMBL/GenBank/DDBJ databases">
        <title>Complete sequence of Shewanella pealeana ATCC 700345.</title>
        <authorList>
            <consortium name="US DOE Joint Genome Institute"/>
            <person name="Copeland A."/>
            <person name="Lucas S."/>
            <person name="Lapidus A."/>
            <person name="Barry K."/>
            <person name="Glavina del Rio T."/>
            <person name="Dalin E."/>
            <person name="Tice H."/>
            <person name="Pitluck S."/>
            <person name="Chertkov O."/>
            <person name="Brettin T."/>
            <person name="Bruce D."/>
            <person name="Detter J.C."/>
            <person name="Han C."/>
            <person name="Schmutz J."/>
            <person name="Larimer F."/>
            <person name="Land M."/>
            <person name="Hauser L."/>
            <person name="Kyrpides N."/>
            <person name="Kim E."/>
            <person name="Zhao J.-S.Z."/>
            <person name="Manno D."/>
            <person name="Hawari J."/>
            <person name="Richardson P."/>
        </authorList>
    </citation>
    <scope>NUCLEOTIDE SEQUENCE [LARGE SCALE GENOMIC DNA]</scope>
    <source>
        <strain evidence="3">ATCC 700345 / ANG-SQ1</strain>
    </source>
</reference>
<dbReference type="Proteomes" id="UP000002608">
    <property type="component" value="Chromosome"/>
</dbReference>